<evidence type="ECO:0000259" key="14">
    <source>
        <dbReference type="Pfam" id="PF00593"/>
    </source>
</evidence>
<evidence type="ECO:0000256" key="1">
    <source>
        <dbReference type="ARBA" id="ARBA00004571"/>
    </source>
</evidence>
<evidence type="ECO:0000256" key="8">
    <source>
        <dbReference type="ARBA" id="ARBA00023077"/>
    </source>
</evidence>
<comment type="subcellular location">
    <subcellularLocation>
        <location evidence="1 11">Cell outer membrane</location>
        <topology evidence="1 11">Multi-pass membrane protein</topology>
    </subcellularLocation>
</comment>
<evidence type="ECO:0000256" key="7">
    <source>
        <dbReference type="ARBA" id="ARBA00023065"/>
    </source>
</evidence>
<evidence type="ECO:0000313" key="16">
    <source>
        <dbReference type="EMBL" id="RMX14842.1"/>
    </source>
</evidence>
<keyword evidence="9 11" id="KW-0472">Membrane</keyword>
<feature type="compositionally biased region" description="Polar residues" evidence="13">
    <location>
        <begin position="449"/>
        <end position="458"/>
    </location>
</feature>
<dbReference type="CDD" id="cd01347">
    <property type="entry name" value="ligand_gated_channel"/>
    <property type="match status" value="1"/>
</dbReference>
<evidence type="ECO:0000256" key="2">
    <source>
        <dbReference type="ARBA" id="ARBA00022448"/>
    </source>
</evidence>
<evidence type="ECO:0000256" key="9">
    <source>
        <dbReference type="ARBA" id="ARBA00023136"/>
    </source>
</evidence>
<evidence type="ECO:0000256" key="5">
    <source>
        <dbReference type="ARBA" id="ARBA00022692"/>
    </source>
</evidence>
<evidence type="ECO:0000256" key="10">
    <source>
        <dbReference type="ARBA" id="ARBA00023237"/>
    </source>
</evidence>
<keyword evidence="8 12" id="KW-0798">TonB box</keyword>
<comment type="similarity">
    <text evidence="11 12">Belongs to the TonB-dependent receptor family.</text>
</comment>
<feature type="domain" description="TonB-dependent receptor plug" evidence="15">
    <location>
        <begin position="67"/>
        <end position="174"/>
    </location>
</feature>
<organism evidence="16 17">
    <name type="scientific">Vandammella animalimorsus</name>
    <dbReference type="NCBI Taxonomy" id="2029117"/>
    <lineage>
        <taxon>Bacteria</taxon>
        <taxon>Pseudomonadati</taxon>
        <taxon>Pseudomonadota</taxon>
        <taxon>Betaproteobacteria</taxon>
        <taxon>Burkholderiales</taxon>
        <taxon>Comamonadaceae</taxon>
        <taxon>Vandammella</taxon>
    </lineage>
</organism>
<dbReference type="RefSeq" id="WP_122245141.1">
    <property type="nucleotide sequence ID" value="NZ_RDQJ01000011.1"/>
</dbReference>
<protein>
    <submittedName>
        <fullName evidence="16">TonB-dependent receptor</fullName>
    </submittedName>
</protein>
<proteinExistence type="inferred from homology"/>
<keyword evidence="4" id="KW-0410">Iron transport</keyword>
<reference evidence="16 17" key="1">
    <citation type="submission" date="2018-10" db="EMBL/GenBank/DDBJ databases">
        <title>Comamonadaceae CDC group NO-1 genome sequencing and assembly.</title>
        <authorList>
            <person name="Bernier A.-M."/>
            <person name="Bernard K."/>
        </authorList>
    </citation>
    <scope>NUCLEOTIDE SEQUENCE [LARGE SCALE GENOMIC DNA]</scope>
    <source>
        <strain evidence="16 17">NML180582</strain>
    </source>
</reference>
<accession>A0A3M6RKF0</accession>
<gene>
    <name evidence="16" type="ORF">EBQ34_09020</name>
</gene>
<dbReference type="InterPro" id="IPR000531">
    <property type="entry name" value="Beta-barrel_TonB"/>
</dbReference>
<dbReference type="AlphaFoldDB" id="A0A3M6RKF0"/>
<evidence type="ECO:0000313" key="17">
    <source>
        <dbReference type="Proteomes" id="UP000275180"/>
    </source>
</evidence>
<dbReference type="EMBL" id="RDQJ01000011">
    <property type="protein sequence ID" value="RMX14842.1"/>
    <property type="molecule type" value="Genomic_DNA"/>
</dbReference>
<dbReference type="InterPro" id="IPR036942">
    <property type="entry name" value="Beta-barrel_TonB_sf"/>
</dbReference>
<keyword evidence="2 11" id="KW-0813">Transport</keyword>
<dbReference type="Proteomes" id="UP000275180">
    <property type="component" value="Unassembled WGS sequence"/>
</dbReference>
<keyword evidence="6" id="KW-0408">Iron</keyword>
<sequence>MNSPASGGEGSPGAAGLRQACRDAWLLACLGAALGAAPVAAQDQGGKQAATTLPTVTVQARRADEQARELPFSVQAVDEMEIEQRRITSLEDLLRGTPGVDVNSWGGADNANVRIRGVGSLYQSGEDDASVIVNIDGVPTSVGNAGLGTLDVEQAEVLKGPQGSLFGRNSAAGAINIRTRRPATAQQGGQMEGHARAEAGSGHQHLAEGAINLPLGQAAAARLALRHNAQDYDYVNLNSGRPVSRPRDLSWRASLLWQPQAATEALLRASGHDARRYQSAMLLRPYGRAPGQALSRDGLLDGNQRQIDQYALHLRHDLPWARLVSVTSHERTDDHSLYMTGSEVGQAMMGVGMDQPQLLDSMGKSWSQDLRLSSLPGERVFWVAGLNLFRSRGENRQERINGRFAHSLRHRGQALYGEATWPLGQALKLTTGLRRARERKDYGALYSPAGSSQPTPDSRQLKDSHTSGRLGLSWALAAHTSLYASYARGHKPGGFNQYATQQADSTPYRPGRVDSLELGAKHESVDGRLRLDAALFFNQTRDDHLLAYNTHTLASQHINVDVRSQGLDLDAQWRPGGGFTLGGGLTLIDGKIKNHVVTNTPAGDVQAGNRLPDVPRLSALLSVQWQRALPSFWGLRAPAFHTRLSLRHVGRRAADPQNSFDLDSYRKLDLRLGLVAGNTEFYLWGDNLGDKRYDLYGFHLMPGLNVGMPARGRSFGIGLTHQF</sequence>
<name>A0A3M6RKF0_9BURK</name>
<dbReference type="PANTHER" id="PTHR32552:SF81">
    <property type="entry name" value="TONB-DEPENDENT OUTER MEMBRANE RECEPTOR"/>
    <property type="match status" value="1"/>
</dbReference>
<evidence type="ECO:0000256" key="4">
    <source>
        <dbReference type="ARBA" id="ARBA00022496"/>
    </source>
</evidence>
<keyword evidence="16" id="KW-0675">Receptor</keyword>
<evidence type="ECO:0000256" key="3">
    <source>
        <dbReference type="ARBA" id="ARBA00022452"/>
    </source>
</evidence>
<evidence type="ECO:0000256" key="13">
    <source>
        <dbReference type="SAM" id="MobiDB-lite"/>
    </source>
</evidence>
<evidence type="ECO:0000256" key="12">
    <source>
        <dbReference type="RuleBase" id="RU003357"/>
    </source>
</evidence>
<feature type="domain" description="TonB-dependent receptor-like beta-barrel" evidence="14">
    <location>
        <begin position="285"/>
        <end position="688"/>
    </location>
</feature>
<dbReference type="PROSITE" id="PS52016">
    <property type="entry name" value="TONB_DEPENDENT_REC_3"/>
    <property type="match status" value="1"/>
</dbReference>
<evidence type="ECO:0000259" key="15">
    <source>
        <dbReference type="Pfam" id="PF07715"/>
    </source>
</evidence>
<dbReference type="Pfam" id="PF00593">
    <property type="entry name" value="TonB_dep_Rec_b-barrel"/>
    <property type="match status" value="1"/>
</dbReference>
<dbReference type="GO" id="GO:0006826">
    <property type="term" value="P:iron ion transport"/>
    <property type="evidence" value="ECO:0007669"/>
    <property type="project" value="UniProtKB-KW"/>
</dbReference>
<dbReference type="InterPro" id="IPR039426">
    <property type="entry name" value="TonB-dep_rcpt-like"/>
</dbReference>
<keyword evidence="3 11" id="KW-1134">Transmembrane beta strand</keyword>
<dbReference type="PANTHER" id="PTHR32552">
    <property type="entry name" value="FERRICHROME IRON RECEPTOR-RELATED"/>
    <property type="match status" value="1"/>
</dbReference>
<keyword evidence="7" id="KW-0406">Ion transport</keyword>
<dbReference type="InterPro" id="IPR012910">
    <property type="entry name" value="Plug_dom"/>
</dbReference>
<dbReference type="GO" id="GO:0009279">
    <property type="term" value="C:cell outer membrane"/>
    <property type="evidence" value="ECO:0007669"/>
    <property type="project" value="UniProtKB-SubCell"/>
</dbReference>
<feature type="region of interest" description="Disordered" evidence="13">
    <location>
        <begin position="444"/>
        <end position="465"/>
    </location>
</feature>
<dbReference type="Gene3D" id="2.40.170.20">
    <property type="entry name" value="TonB-dependent receptor, beta-barrel domain"/>
    <property type="match status" value="1"/>
</dbReference>
<comment type="caution">
    <text evidence="16">The sequence shown here is derived from an EMBL/GenBank/DDBJ whole genome shotgun (WGS) entry which is preliminary data.</text>
</comment>
<evidence type="ECO:0000256" key="6">
    <source>
        <dbReference type="ARBA" id="ARBA00023004"/>
    </source>
</evidence>
<dbReference type="SUPFAM" id="SSF56935">
    <property type="entry name" value="Porins"/>
    <property type="match status" value="1"/>
</dbReference>
<dbReference type="Pfam" id="PF07715">
    <property type="entry name" value="Plug"/>
    <property type="match status" value="1"/>
</dbReference>
<evidence type="ECO:0000256" key="11">
    <source>
        <dbReference type="PROSITE-ProRule" id="PRU01360"/>
    </source>
</evidence>
<keyword evidence="5 11" id="KW-0812">Transmembrane</keyword>
<keyword evidence="10 11" id="KW-0998">Cell outer membrane</keyword>